<dbReference type="AlphaFoldDB" id="A0ABD2IPW3"/>
<evidence type="ECO:0000256" key="2">
    <source>
        <dbReference type="SAM" id="Phobius"/>
    </source>
</evidence>
<proteinExistence type="predicted"/>
<keyword evidence="2" id="KW-0812">Transmembrane</keyword>
<feature type="transmembrane region" description="Helical" evidence="2">
    <location>
        <begin position="453"/>
        <end position="475"/>
    </location>
</feature>
<accession>A0ABD2IPW3</accession>
<comment type="caution">
    <text evidence="3">The sequence shown here is derived from an EMBL/GenBank/DDBJ whole genome shotgun (WGS) entry which is preliminary data.</text>
</comment>
<feature type="transmembrane region" description="Helical" evidence="2">
    <location>
        <begin position="487"/>
        <end position="512"/>
    </location>
</feature>
<sequence length="734" mass="84758">MVMMKSFRMLIGIQIEANFPKKFIIKGKFPKTISNAPKTVTAGMIMKANTDNQIGIRIEANLNIKIFVNSKLKFLQRIHKTSQFETTKTNFIQLGKHSENLQIRTEHESWREQKPVRYAQKCRQQHHQISYQHLLIQQFDEHPKNFQMRSESEHDTNKQHLKGFEKVQNQFEGAKIPFHPIQSTKKETPTQQQILMEMYSICEWDGNQQSLNGSFSKIFVEKSQKTYFPYNSKPFTIKVKEFGSRIFVDNHIPKKFLNFNPEKLPFDPIQLHPHQSLTNPNQWLEMHKDFMPKNSPIAKFDQTEKVPKSGFEEKIRQLESELKDVSTERDELKNFLESIFYGKFLKRKGFKKFSNKFLKILNCVDKKVDAKILAKADMSTAPLACLGRHHLAGARLLLDPGEVRVFNPIFSAIKAFRYHAYAKVLFHALFGLLLLLFPQLIHGPMISGGKFDAVHLILQRFTAAFHLGFALFHYLSAFRGNANGVNAVILFSKAITAAFVLLNKLISAYLLYEQRSRGHYVSQNFLRCSLILDGIWLLVELYALIFSSKLSLSGEIELMCARTRRWIGTGHANVNSQRAFFWTDCTICLFSAMCQFAFAEHILKIMIHREWPITEVHEMYAREFACQCLAPAIVSLVASFQFTIEQQKHYIWQRILCQVVICALNSWAHFGIGLFSSNHTIPFVLSFFHCALLEAIEARDEAGADILSPLQQQTNARHPSTTYVFRTTTVEKAK</sequence>
<keyword evidence="2" id="KW-1133">Transmembrane helix</keyword>
<name>A0ABD2IPW3_9BILA</name>
<feature type="transmembrane region" description="Helical" evidence="2">
    <location>
        <begin position="420"/>
        <end position="441"/>
    </location>
</feature>
<keyword evidence="1" id="KW-0175">Coiled coil</keyword>
<protein>
    <recommendedName>
        <fullName evidence="5">Gustatory receptor</fullName>
    </recommendedName>
</protein>
<keyword evidence="4" id="KW-1185">Reference proteome</keyword>
<evidence type="ECO:0000313" key="3">
    <source>
        <dbReference type="EMBL" id="KAL3082089.1"/>
    </source>
</evidence>
<organism evidence="3 4">
    <name type="scientific">Heterodera trifolii</name>
    <dbReference type="NCBI Taxonomy" id="157864"/>
    <lineage>
        <taxon>Eukaryota</taxon>
        <taxon>Metazoa</taxon>
        <taxon>Ecdysozoa</taxon>
        <taxon>Nematoda</taxon>
        <taxon>Chromadorea</taxon>
        <taxon>Rhabditida</taxon>
        <taxon>Tylenchina</taxon>
        <taxon>Tylenchomorpha</taxon>
        <taxon>Tylenchoidea</taxon>
        <taxon>Heteroderidae</taxon>
        <taxon>Heteroderinae</taxon>
        <taxon>Heterodera</taxon>
    </lineage>
</organism>
<dbReference type="EMBL" id="JBICBT010001121">
    <property type="protein sequence ID" value="KAL3082089.1"/>
    <property type="molecule type" value="Genomic_DNA"/>
</dbReference>
<reference evidence="3 4" key="1">
    <citation type="submission" date="2024-10" db="EMBL/GenBank/DDBJ databases">
        <authorList>
            <person name="Kim D."/>
        </authorList>
    </citation>
    <scope>NUCLEOTIDE SEQUENCE [LARGE SCALE GENOMIC DNA]</scope>
    <source>
        <strain evidence="3">BH-2024</strain>
    </source>
</reference>
<evidence type="ECO:0008006" key="5">
    <source>
        <dbReference type="Google" id="ProtNLM"/>
    </source>
</evidence>
<feature type="coiled-coil region" evidence="1">
    <location>
        <begin position="308"/>
        <end position="335"/>
    </location>
</feature>
<evidence type="ECO:0000313" key="4">
    <source>
        <dbReference type="Proteomes" id="UP001620626"/>
    </source>
</evidence>
<dbReference type="Proteomes" id="UP001620626">
    <property type="component" value="Unassembled WGS sequence"/>
</dbReference>
<evidence type="ECO:0000256" key="1">
    <source>
        <dbReference type="SAM" id="Coils"/>
    </source>
</evidence>
<keyword evidence="2" id="KW-0472">Membrane</keyword>
<gene>
    <name evidence="3" type="ORF">niasHT_031118</name>
</gene>